<evidence type="ECO:0000313" key="8">
    <source>
        <dbReference type="EMBL" id="CAH3160732.1"/>
    </source>
</evidence>
<evidence type="ECO:0000256" key="5">
    <source>
        <dbReference type="SAM" id="Coils"/>
    </source>
</evidence>
<dbReference type="PANTHER" id="PTHR23325:SF1">
    <property type="entry name" value="SERUM RESPONSE FACTOR-BINDING PROTEIN 1"/>
    <property type="match status" value="1"/>
</dbReference>
<comment type="function">
    <text evidence="3">May be involved in regulating transcriptional activation of cardiac genes during the aging process. May play a role in biosynthesis and/or processing of SLC2A4 in adipose cells.</text>
</comment>
<protein>
    <recommendedName>
        <fullName evidence="1">Serum response factor-binding protein 1</fullName>
    </recommendedName>
    <alternativeName>
        <fullName evidence="4">SRF-dependent transcription regulation-associated protein</fullName>
    </alternativeName>
</protein>
<dbReference type="GO" id="GO:0030686">
    <property type="term" value="C:90S preribosome"/>
    <property type="evidence" value="ECO:0007669"/>
    <property type="project" value="TreeGrafter"/>
</dbReference>
<evidence type="ECO:0000256" key="1">
    <source>
        <dbReference type="ARBA" id="ARBA00013459"/>
    </source>
</evidence>
<dbReference type="AlphaFoldDB" id="A0AAU9XXJ5"/>
<feature type="compositionally biased region" description="Low complexity" evidence="6">
    <location>
        <begin position="212"/>
        <end position="223"/>
    </location>
</feature>
<dbReference type="GO" id="GO:0005634">
    <property type="term" value="C:nucleus"/>
    <property type="evidence" value="ECO:0007669"/>
    <property type="project" value="TreeGrafter"/>
</dbReference>
<dbReference type="InterPro" id="IPR015158">
    <property type="entry name" value="Bud22_dom"/>
</dbReference>
<feature type="region of interest" description="Disordered" evidence="6">
    <location>
        <begin position="122"/>
        <end position="235"/>
    </location>
</feature>
<organism evidence="8 9">
    <name type="scientific">Pocillopora meandrina</name>
    <dbReference type="NCBI Taxonomy" id="46732"/>
    <lineage>
        <taxon>Eukaryota</taxon>
        <taxon>Metazoa</taxon>
        <taxon>Cnidaria</taxon>
        <taxon>Anthozoa</taxon>
        <taxon>Hexacorallia</taxon>
        <taxon>Scleractinia</taxon>
        <taxon>Astrocoeniina</taxon>
        <taxon>Pocilloporidae</taxon>
        <taxon>Pocillopora</taxon>
    </lineage>
</organism>
<reference evidence="8 9" key="1">
    <citation type="submission" date="2022-05" db="EMBL/GenBank/DDBJ databases">
        <authorList>
            <consortium name="Genoscope - CEA"/>
            <person name="William W."/>
        </authorList>
    </citation>
    <scope>NUCLEOTIDE SEQUENCE [LARGE SCALE GENOMIC DNA]</scope>
</reference>
<feature type="compositionally biased region" description="Basic and acidic residues" evidence="6">
    <location>
        <begin position="306"/>
        <end position="320"/>
    </location>
</feature>
<feature type="compositionally biased region" description="Polar residues" evidence="6">
    <location>
        <begin position="151"/>
        <end position="161"/>
    </location>
</feature>
<feature type="coiled-coil region" evidence="5">
    <location>
        <begin position="33"/>
        <end position="86"/>
    </location>
</feature>
<evidence type="ECO:0000256" key="6">
    <source>
        <dbReference type="SAM" id="MobiDB-lite"/>
    </source>
</evidence>
<feature type="compositionally biased region" description="Polar residues" evidence="6">
    <location>
        <begin position="323"/>
        <end position="333"/>
    </location>
</feature>
<dbReference type="Proteomes" id="UP001159428">
    <property type="component" value="Unassembled WGS sequence"/>
</dbReference>
<evidence type="ECO:0000256" key="2">
    <source>
        <dbReference type="ARBA" id="ARBA00023054"/>
    </source>
</evidence>
<name>A0AAU9XXJ5_9CNID</name>
<comment type="caution">
    <text evidence="8">The sequence shown here is derived from an EMBL/GenBank/DDBJ whole genome shotgun (WGS) entry which is preliminary data.</text>
</comment>
<evidence type="ECO:0000313" key="9">
    <source>
        <dbReference type="Proteomes" id="UP001159428"/>
    </source>
</evidence>
<accession>A0AAU9XXJ5</accession>
<sequence>MEKESSVLKREIKRAKLFEVQRLVRRMRQLGNKKGTEAQLKKNRRKIERFEKELEFLKDTTVAEIIRRVTNDKSEAERVADRVLEDHVEDSLTDIDLQRRAMDRIVNSTKLHKSLEGISANKQQSVRFEKRSSKNKKKPKTVGEKVAVTWNEKSVSGNTQAKEYEGNENSDTETEKATIQKRLKALKKKSTTNKLVPAKKPQLKEILDQDDSFVSGSDVSGSDSGEDTDGISYPDLKPKGLGSCFVQSMSGVKDDEKVLLKEKSTSGNKKVRKADKTVKRNRKGQRARQQMWEKVHGKSAKHLVKRAKEYTSKDNNEIKKLKSNNVKSQQPTKQTKKEEILHPSWQAMKRRRLQETMKVEFKGEKIRFDDSE</sequence>
<keyword evidence="2 5" id="KW-0175">Coiled coil</keyword>
<dbReference type="EMBL" id="CALNXJ010000076">
    <property type="protein sequence ID" value="CAH3160732.1"/>
    <property type="molecule type" value="Genomic_DNA"/>
</dbReference>
<gene>
    <name evidence="8" type="ORF">PMEA_00032517</name>
</gene>
<feature type="compositionally biased region" description="Basic residues" evidence="6">
    <location>
        <begin position="179"/>
        <end position="191"/>
    </location>
</feature>
<dbReference type="InterPro" id="IPR037393">
    <property type="entry name" value="Bud22/SRFB1"/>
</dbReference>
<evidence type="ECO:0000256" key="4">
    <source>
        <dbReference type="ARBA" id="ARBA00033254"/>
    </source>
</evidence>
<feature type="domain" description="Bud22" evidence="7">
    <location>
        <begin position="270"/>
        <end position="369"/>
    </location>
</feature>
<feature type="region of interest" description="Disordered" evidence="6">
    <location>
        <begin position="257"/>
        <end position="347"/>
    </location>
</feature>
<keyword evidence="9" id="KW-1185">Reference proteome</keyword>
<feature type="compositionally biased region" description="Basic residues" evidence="6">
    <location>
        <begin position="269"/>
        <end position="286"/>
    </location>
</feature>
<dbReference type="PANTHER" id="PTHR23325">
    <property type="entry name" value="SERUM RESPONSE FACTOR-BINDING"/>
    <property type="match status" value="1"/>
</dbReference>
<proteinExistence type="predicted"/>
<dbReference type="GO" id="GO:0030490">
    <property type="term" value="P:maturation of SSU-rRNA"/>
    <property type="evidence" value="ECO:0007669"/>
    <property type="project" value="TreeGrafter"/>
</dbReference>
<evidence type="ECO:0000259" key="7">
    <source>
        <dbReference type="Pfam" id="PF09073"/>
    </source>
</evidence>
<dbReference type="Pfam" id="PF09073">
    <property type="entry name" value="BUD22"/>
    <property type="match status" value="1"/>
</dbReference>
<evidence type="ECO:0000256" key="3">
    <source>
        <dbReference type="ARBA" id="ARBA00025646"/>
    </source>
</evidence>